<dbReference type="PANTHER" id="PTHR34875:SF6">
    <property type="entry name" value="UPF0237 PROTEIN MJ1558"/>
    <property type="match status" value="1"/>
</dbReference>
<dbReference type="STRING" id="1859473.BG261_09280"/>
<evidence type="ECO:0000313" key="4">
    <source>
        <dbReference type="Proteomes" id="UP000178622"/>
    </source>
</evidence>
<protein>
    <recommendedName>
        <fullName evidence="1">UPF0237 protein BG261_09280</fullName>
    </recommendedName>
</protein>
<dbReference type="Gene3D" id="3.30.70.260">
    <property type="match status" value="1"/>
</dbReference>
<dbReference type="RefSeq" id="WP_070791520.1">
    <property type="nucleotide sequence ID" value="NZ_MKIR01000003.1"/>
</dbReference>
<proteinExistence type="inferred from homology"/>
<name>A0A1E8GPF6_9LACT</name>
<dbReference type="EMBL" id="MKIR01000003">
    <property type="protein sequence ID" value="OFI50150.1"/>
    <property type="molecule type" value="Genomic_DNA"/>
</dbReference>
<gene>
    <name evidence="3" type="ORF">BG261_09280</name>
</gene>
<dbReference type="SUPFAM" id="SSF55021">
    <property type="entry name" value="ACT-like"/>
    <property type="match status" value="1"/>
</dbReference>
<comment type="similarity">
    <text evidence="1">Belongs to the UPF0237 family.</text>
</comment>
<dbReference type="InterPro" id="IPR045865">
    <property type="entry name" value="ACT-like_dom_sf"/>
</dbReference>
<dbReference type="HAMAP" id="MF_01054">
    <property type="entry name" value="UPF0237"/>
    <property type="match status" value="1"/>
</dbReference>
<dbReference type="Proteomes" id="UP000178622">
    <property type="component" value="Unassembled WGS sequence"/>
</dbReference>
<organism evidence="3 4">
    <name type="scientific">Floricoccus tropicus</name>
    <dbReference type="NCBI Taxonomy" id="1859473"/>
    <lineage>
        <taxon>Bacteria</taxon>
        <taxon>Bacillati</taxon>
        <taxon>Bacillota</taxon>
        <taxon>Bacilli</taxon>
        <taxon>Lactobacillales</taxon>
        <taxon>Streptococcaceae</taxon>
        <taxon>Floricoccus</taxon>
    </lineage>
</organism>
<sequence length="88" mass="9866">MRGILTVIGKDKVGIVAAVSNKLSQLDINIEDISQTIMDDYFTMIMSLTLPQDSDFSQLRTEFDSLSEELAVKITIQNAEIFDAMHKL</sequence>
<feature type="domain" description="ACT" evidence="2">
    <location>
        <begin position="4"/>
        <end position="77"/>
    </location>
</feature>
<comment type="caution">
    <text evidence="3">The sequence shown here is derived from an EMBL/GenBank/DDBJ whole genome shotgun (WGS) entry which is preliminary data.</text>
</comment>
<reference evidence="4" key="1">
    <citation type="submission" date="2016-09" db="EMBL/GenBank/DDBJ databases">
        <title>Draft genome sequence of a novel species of the family Streptococcaceae isolated from flowers.</title>
        <authorList>
            <person name="Chuah L.-O."/>
            <person name="Yap K.-P."/>
            <person name="Thong K.L."/>
            <person name="Liong M.T."/>
            <person name="Ahmad R."/>
            <person name="Rusul G."/>
        </authorList>
    </citation>
    <scope>NUCLEOTIDE SEQUENCE [LARGE SCALE GENOMIC DNA]</scope>
    <source>
        <strain evidence="4">DF1</strain>
    </source>
</reference>
<dbReference type="PROSITE" id="PS51671">
    <property type="entry name" value="ACT"/>
    <property type="match status" value="1"/>
</dbReference>
<dbReference type="PANTHER" id="PTHR34875">
    <property type="entry name" value="UPF0237 PROTEIN MJ1558"/>
    <property type="match status" value="1"/>
</dbReference>
<accession>A0A1E8GPF6</accession>
<dbReference type="NCBIfam" id="NF001220">
    <property type="entry name" value="PRK00194.1"/>
    <property type="match status" value="1"/>
</dbReference>
<dbReference type="InterPro" id="IPR022986">
    <property type="entry name" value="UPF0237_ACT"/>
</dbReference>
<evidence type="ECO:0000256" key="1">
    <source>
        <dbReference type="HAMAP-Rule" id="MF_01054"/>
    </source>
</evidence>
<dbReference type="CDD" id="cd04872">
    <property type="entry name" value="ACT_1ZPV"/>
    <property type="match status" value="1"/>
</dbReference>
<dbReference type="OrthoDB" id="9803078at2"/>
<dbReference type="InterPro" id="IPR050990">
    <property type="entry name" value="UPF0237/GcvR_regulator"/>
</dbReference>
<keyword evidence="4" id="KW-1185">Reference proteome</keyword>
<dbReference type="AlphaFoldDB" id="A0A1E8GPF6"/>
<dbReference type="InterPro" id="IPR002912">
    <property type="entry name" value="ACT_dom"/>
</dbReference>
<evidence type="ECO:0000313" key="3">
    <source>
        <dbReference type="EMBL" id="OFI50150.1"/>
    </source>
</evidence>
<dbReference type="Pfam" id="PF13740">
    <property type="entry name" value="ACT_6"/>
    <property type="match status" value="1"/>
</dbReference>
<evidence type="ECO:0000259" key="2">
    <source>
        <dbReference type="PROSITE" id="PS51671"/>
    </source>
</evidence>